<organism evidence="1">
    <name type="scientific">Absidia glauca</name>
    <name type="common">Pin mould</name>
    <dbReference type="NCBI Taxonomy" id="4829"/>
    <lineage>
        <taxon>Eukaryota</taxon>
        <taxon>Fungi</taxon>
        <taxon>Fungi incertae sedis</taxon>
        <taxon>Mucoromycota</taxon>
        <taxon>Mucoromycotina</taxon>
        <taxon>Mucoromycetes</taxon>
        <taxon>Mucorales</taxon>
        <taxon>Cunninghamellaceae</taxon>
        <taxon>Absidia</taxon>
    </lineage>
</organism>
<gene>
    <name evidence="1" type="primary">ABSGL_09138.1 scaffold 10682</name>
</gene>
<proteinExistence type="predicted"/>
<dbReference type="EMBL" id="LT554077">
    <property type="protein sequence ID" value="SAM03320.1"/>
    <property type="molecule type" value="Genomic_DNA"/>
</dbReference>
<dbReference type="OrthoDB" id="2287578at2759"/>
<protein>
    <submittedName>
        <fullName evidence="1">Uncharacterized protein</fullName>
    </submittedName>
</protein>
<sequence>MVFSSPGIRPNKKMYINCGSSARMADIVGVNEETRIKYDAKTDKTTQLRTAHISPAFKKKRCDQWQASPPTIDPFVLQVSPRSTYQSLQEVVPGVRRIA</sequence>
<reference evidence="1" key="1">
    <citation type="submission" date="2016-04" db="EMBL/GenBank/DDBJ databases">
        <authorList>
            <person name="Evans L.H."/>
            <person name="Alamgir A."/>
            <person name="Owens N."/>
            <person name="Weber N.D."/>
            <person name="Virtaneva K."/>
            <person name="Barbian K."/>
            <person name="Babar A."/>
            <person name="Rosenke K."/>
        </authorList>
    </citation>
    <scope>NUCLEOTIDE SEQUENCE [LARGE SCALE GENOMIC DNA]</scope>
    <source>
        <strain evidence="1">CBS 101.48</strain>
    </source>
</reference>
<evidence type="ECO:0000313" key="2">
    <source>
        <dbReference type="Proteomes" id="UP000078561"/>
    </source>
</evidence>
<evidence type="ECO:0000313" key="1">
    <source>
        <dbReference type="EMBL" id="SAM03320.1"/>
    </source>
</evidence>
<dbReference type="InParanoid" id="A0A163L111"/>
<name>A0A163L111_ABSGL</name>
<dbReference type="Proteomes" id="UP000078561">
    <property type="component" value="Unassembled WGS sequence"/>
</dbReference>
<accession>A0A163L111</accession>
<keyword evidence="2" id="KW-1185">Reference proteome</keyword>
<dbReference type="AlphaFoldDB" id="A0A163L111"/>